<feature type="transmembrane region" description="Helical" evidence="7">
    <location>
        <begin position="367"/>
        <end position="389"/>
    </location>
</feature>
<feature type="transmembrane region" description="Helical" evidence="7">
    <location>
        <begin position="15"/>
        <end position="39"/>
    </location>
</feature>
<dbReference type="GO" id="GO:0015171">
    <property type="term" value="F:amino acid transmembrane transporter activity"/>
    <property type="evidence" value="ECO:0007669"/>
    <property type="project" value="TreeGrafter"/>
</dbReference>
<dbReference type="GO" id="GO:0016020">
    <property type="term" value="C:membrane"/>
    <property type="evidence" value="ECO:0007669"/>
    <property type="project" value="UniProtKB-SubCell"/>
</dbReference>
<dbReference type="InterPro" id="IPR050524">
    <property type="entry name" value="APC_YAT"/>
</dbReference>
<dbReference type="FunFam" id="1.20.1740.10:FF:000001">
    <property type="entry name" value="Amino acid permease"/>
    <property type="match status" value="1"/>
</dbReference>
<dbReference type="AlphaFoldDB" id="A0A143P8L4"/>
<dbReference type="EMBL" id="RQTE01000311">
    <property type="protein sequence ID" value="RZI00260.1"/>
    <property type="molecule type" value="Genomic_DNA"/>
</dbReference>
<dbReference type="PIRSF" id="PIRSF006060">
    <property type="entry name" value="AA_transporter"/>
    <property type="match status" value="1"/>
</dbReference>
<evidence type="ECO:0000256" key="5">
    <source>
        <dbReference type="ARBA" id="ARBA00022989"/>
    </source>
</evidence>
<feature type="transmembrane region" description="Helical" evidence="7">
    <location>
        <begin position="93"/>
        <end position="116"/>
    </location>
</feature>
<evidence type="ECO:0000256" key="1">
    <source>
        <dbReference type="ARBA" id="ARBA00004141"/>
    </source>
</evidence>
<keyword evidence="2" id="KW-0813">Transport</keyword>
<feature type="transmembrane region" description="Helical" evidence="7">
    <location>
        <begin position="410"/>
        <end position="431"/>
    </location>
</feature>
<dbReference type="PROSITE" id="PS00218">
    <property type="entry name" value="AMINO_ACID_PERMEASE_1"/>
    <property type="match status" value="1"/>
</dbReference>
<evidence type="ECO:0000256" key="7">
    <source>
        <dbReference type="SAM" id="Phobius"/>
    </source>
</evidence>
<dbReference type="PROSITE" id="PS50283">
    <property type="entry name" value="NA_SOLUT_SYMP_3"/>
    <property type="match status" value="1"/>
</dbReference>
<dbReference type="Proteomes" id="UP000595942">
    <property type="component" value="Chromosome"/>
</dbReference>
<organism evidence="10 11">
    <name type="scientific">Staphylococcus condimenti</name>
    <dbReference type="NCBI Taxonomy" id="70255"/>
    <lineage>
        <taxon>Bacteria</taxon>
        <taxon>Bacillati</taxon>
        <taxon>Bacillota</taxon>
        <taxon>Bacilli</taxon>
        <taxon>Bacillales</taxon>
        <taxon>Staphylococcaceae</taxon>
        <taxon>Staphylococcus</taxon>
    </lineage>
</organism>
<evidence type="ECO:0000259" key="8">
    <source>
        <dbReference type="Pfam" id="PF00324"/>
    </source>
</evidence>
<feature type="transmembrane region" description="Helical" evidence="7">
    <location>
        <begin position="239"/>
        <end position="260"/>
    </location>
</feature>
<feature type="domain" description="Amino acid permease/ SLC12A" evidence="8">
    <location>
        <begin position="14"/>
        <end position="466"/>
    </location>
</feature>
<dbReference type="Gene3D" id="1.20.1740.10">
    <property type="entry name" value="Amino acid/polyamine transporter I"/>
    <property type="match status" value="1"/>
</dbReference>
<dbReference type="Proteomes" id="UP000293854">
    <property type="component" value="Unassembled WGS sequence"/>
</dbReference>
<dbReference type="PANTHER" id="PTHR43341">
    <property type="entry name" value="AMINO ACID PERMEASE"/>
    <property type="match status" value="1"/>
</dbReference>
<dbReference type="OrthoDB" id="9780162at2"/>
<evidence type="ECO:0000256" key="3">
    <source>
        <dbReference type="ARBA" id="ARBA00022692"/>
    </source>
</evidence>
<name>A0A143P8L4_9STAP</name>
<dbReference type="KEGG" id="scv:A4G25_02590"/>
<proteinExistence type="predicted"/>
<evidence type="ECO:0000313" key="12">
    <source>
        <dbReference type="Proteomes" id="UP000595942"/>
    </source>
</evidence>
<keyword evidence="4" id="KW-0029">Amino-acid transport</keyword>
<feature type="transmembrane region" description="Helical" evidence="7">
    <location>
        <begin position="280"/>
        <end position="305"/>
    </location>
</feature>
<evidence type="ECO:0000256" key="2">
    <source>
        <dbReference type="ARBA" id="ARBA00022448"/>
    </source>
</evidence>
<dbReference type="Pfam" id="PF00324">
    <property type="entry name" value="AA_permease"/>
    <property type="match status" value="1"/>
</dbReference>
<sequence>MDENKMNRGLSSRHISMIAIGGAIGTGLFIATGGVISQAGPGGAILAYVVIGIMLYFLMSSVGELATFYPVSGSFSSYSTRFIDPSLGFTVGWLYWAIWSLVTSVDVIIASNVLYYWDTFKFFSPLTWSLIFITLLLLLNIFTVRAFGEAEFWLSAIKVATIIIFIVVSILMIFGILGGHTYGFKNFTTGEAPFVGGISGFLSVLLVAGFSVGGTEVVAVTAGESDNPEKSMPSAIKSVFWRILLFYILSIAVISAILPYTDPLLLNKSESVAQSPFTIVFDRVGIAFAASVINAVILTSLLSAANSGIYTTSRMLFSLSNEKQAPKFLSHLHSKTKLPLPAIITTYIIVVAVIIIANFYADTIFTLLGIIGQLIIFIWAAAVCSLIRLRQGIKAQDLDANKLLPYKSPLYPLGPIIVLATLVFLLVGGSFEDIVTLNAGGLTKDFLPIVILVVVYLLHKTVNKTKYVRLKDMDLRSFQEFNKVNKK</sequence>
<dbReference type="InterPro" id="IPR004840">
    <property type="entry name" value="Amino_acid_permease_CS"/>
</dbReference>
<feature type="transmembrane region" description="Helical" evidence="7">
    <location>
        <begin position="446"/>
        <end position="463"/>
    </location>
</feature>
<keyword evidence="5 7" id="KW-1133">Transmembrane helix</keyword>
<keyword evidence="3 7" id="KW-0812">Transmembrane</keyword>
<dbReference type="GeneID" id="93726738"/>
<keyword evidence="12" id="KW-1185">Reference proteome</keyword>
<feature type="transmembrane region" description="Helical" evidence="7">
    <location>
        <begin position="128"/>
        <end position="147"/>
    </location>
</feature>
<comment type="subcellular location">
    <subcellularLocation>
        <location evidence="1">Membrane</location>
        <topology evidence="1">Multi-pass membrane protein</topology>
    </subcellularLocation>
</comment>
<dbReference type="EMBL" id="CP068073">
    <property type="protein sequence ID" value="QQS83328.1"/>
    <property type="molecule type" value="Genomic_DNA"/>
</dbReference>
<dbReference type="PANTHER" id="PTHR43341:SF1">
    <property type="entry name" value="GENERAL AMINO-ACID PERMEASE GAP1"/>
    <property type="match status" value="1"/>
</dbReference>
<evidence type="ECO:0000313" key="9">
    <source>
        <dbReference type="EMBL" id="QQS83328.1"/>
    </source>
</evidence>
<dbReference type="RefSeq" id="WP_047131170.1">
    <property type="nucleotide sequence ID" value="NZ_CP015114.1"/>
</dbReference>
<dbReference type="InterPro" id="IPR001734">
    <property type="entry name" value="Na/solute_symporter"/>
</dbReference>
<accession>A0A143P8L4</accession>
<evidence type="ECO:0000256" key="4">
    <source>
        <dbReference type="ARBA" id="ARBA00022970"/>
    </source>
</evidence>
<reference evidence="9 12" key="2">
    <citation type="submission" date="2021-01" db="EMBL/GenBank/DDBJ databases">
        <title>FDA dAtabase for Regulatory Grade micrObial Sequences (FDA-ARGOS): Supporting development and validation of Infectious Disease Dx tests.</title>
        <authorList>
            <person name="Sproer C."/>
            <person name="Gronow S."/>
            <person name="Severitt S."/>
            <person name="Schroder I."/>
            <person name="Tallon L."/>
            <person name="Sadzewicz L."/>
            <person name="Zhao X."/>
            <person name="Boylan J."/>
            <person name="Ott S."/>
            <person name="Bowen H."/>
            <person name="Vavikolanu K."/>
            <person name="Mehta A."/>
            <person name="Aluvathingal J."/>
            <person name="Nadendla S."/>
            <person name="Lowell S."/>
            <person name="Myers T."/>
            <person name="Yan Y."/>
            <person name="Sichtig H."/>
        </authorList>
    </citation>
    <scope>NUCLEOTIDE SEQUENCE [LARGE SCALE GENOMIC DNA]</scope>
    <source>
        <strain evidence="9 12">FDAARGOS_1148</strain>
    </source>
</reference>
<evidence type="ECO:0000256" key="6">
    <source>
        <dbReference type="ARBA" id="ARBA00023136"/>
    </source>
</evidence>
<evidence type="ECO:0000313" key="11">
    <source>
        <dbReference type="Proteomes" id="UP000293854"/>
    </source>
</evidence>
<feature type="transmembrane region" description="Helical" evidence="7">
    <location>
        <begin position="159"/>
        <end position="182"/>
    </location>
</feature>
<feature type="transmembrane region" description="Helical" evidence="7">
    <location>
        <begin position="45"/>
        <end position="72"/>
    </location>
</feature>
<gene>
    <name evidence="10" type="ORF">EIG99_11980</name>
    <name evidence="9" type="ORF">I6J05_03120</name>
</gene>
<dbReference type="InterPro" id="IPR004841">
    <property type="entry name" value="AA-permease/SLC12A_dom"/>
</dbReference>
<keyword evidence="6 7" id="KW-0472">Membrane</keyword>
<feature type="transmembrane region" description="Helical" evidence="7">
    <location>
        <begin position="338"/>
        <end position="361"/>
    </location>
</feature>
<protein>
    <submittedName>
        <fullName evidence="10">Amino acid permease</fullName>
    </submittedName>
</protein>
<evidence type="ECO:0000313" key="10">
    <source>
        <dbReference type="EMBL" id="RZI00260.1"/>
    </source>
</evidence>
<reference evidence="10 11" key="1">
    <citation type="submission" date="2018-11" db="EMBL/GenBank/DDBJ databases">
        <title>Genomic profiling of Staphylococcus species from a Poultry farm system in KwaZulu-Natal, South Africa.</title>
        <authorList>
            <person name="Amoako D.G."/>
            <person name="Somboro A.M."/>
            <person name="Abia A.L.K."/>
            <person name="Bester L.A."/>
            <person name="Essack S.Y."/>
        </authorList>
    </citation>
    <scope>NUCLEOTIDE SEQUENCE [LARGE SCALE GENOMIC DNA]</scope>
    <source>
        <strain evidence="10 11">SA11</strain>
    </source>
</reference>